<comment type="caution">
    <text evidence="3">The sequence shown here is derived from an EMBL/GenBank/DDBJ whole genome shotgun (WGS) entry which is preliminary data.</text>
</comment>
<name>A0ABQ8I1A7_9ROSI</name>
<dbReference type="EMBL" id="JAFEMO010000005">
    <property type="protein sequence ID" value="KAH7570403.1"/>
    <property type="molecule type" value="Genomic_DNA"/>
</dbReference>
<dbReference type="InterPro" id="IPR003675">
    <property type="entry name" value="Rce1/LyrA-like_dom"/>
</dbReference>
<keyword evidence="1" id="KW-0472">Membrane</keyword>
<evidence type="ECO:0000313" key="4">
    <source>
        <dbReference type="Proteomes" id="UP000827721"/>
    </source>
</evidence>
<feature type="transmembrane region" description="Helical" evidence="1">
    <location>
        <begin position="253"/>
        <end position="271"/>
    </location>
</feature>
<evidence type="ECO:0000313" key="3">
    <source>
        <dbReference type="EMBL" id="KAH7570403.1"/>
    </source>
</evidence>
<dbReference type="PANTHER" id="PTHR43592:SF7">
    <property type="entry name" value="CAAX AMINO TERMINAL PROTEASE FAMILY PROTEIN"/>
    <property type="match status" value="1"/>
</dbReference>
<gene>
    <name evidence="3" type="ORF">JRO89_XS05G0101600</name>
</gene>
<reference evidence="3 4" key="1">
    <citation type="submission" date="2021-02" db="EMBL/GenBank/DDBJ databases">
        <title>Plant Genome Project.</title>
        <authorList>
            <person name="Zhang R.-G."/>
        </authorList>
    </citation>
    <scope>NUCLEOTIDE SEQUENCE [LARGE SCALE GENOMIC DNA]</scope>
    <source>
        <tissue evidence="3">Leaves</tissue>
    </source>
</reference>
<protein>
    <recommendedName>
        <fullName evidence="2">CAAX prenyl protease 2/Lysostaphin resistance protein A-like domain-containing protein</fullName>
    </recommendedName>
</protein>
<keyword evidence="1" id="KW-0812">Transmembrane</keyword>
<sequence>MLVVGTPTMDHWVTITNHQLCPISTSMSGKFFRLYNGGIGESHSALRFGVKAFASRKSVKKLKRDGKLGLVEEINAADKSAAEDGYVKDGNSVSSVDNLASQELTNIPSRSSVLQACAVTCGFIAALGVIIRQVSHVASVEGLPIIDCSTEVSFDFEIWHLELIIGLVILISSCRYLLLKIWPDFAESSEAANQQVLTSLEPLDYLVVAVFPGFSEELLFRGALVPLFGTDWKSVLVVASIFGVLHLGNGRKYSFAVWATFVGFIYGYATIVSNSIVVPMVSHALNNLVGGILWRYTSKSLK</sequence>
<dbReference type="Proteomes" id="UP000827721">
    <property type="component" value="Unassembled WGS sequence"/>
</dbReference>
<accession>A0ABQ8I1A7</accession>
<organism evidence="3 4">
    <name type="scientific">Xanthoceras sorbifolium</name>
    <dbReference type="NCBI Taxonomy" id="99658"/>
    <lineage>
        <taxon>Eukaryota</taxon>
        <taxon>Viridiplantae</taxon>
        <taxon>Streptophyta</taxon>
        <taxon>Embryophyta</taxon>
        <taxon>Tracheophyta</taxon>
        <taxon>Spermatophyta</taxon>
        <taxon>Magnoliopsida</taxon>
        <taxon>eudicotyledons</taxon>
        <taxon>Gunneridae</taxon>
        <taxon>Pentapetalae</taxon>
        <taxon>rosids</taxon>
        <taxon>malvids</taxon>
        <taxon>Sapindales</taxon>
        <taxon>Sapindaceae</taxon>
        <taxon>Xanthoceroideae</taxon>
        <taxon>Xanthoceras</taxon>
    </lineage>
</organism>
<proteinExistence type="predicted"/>
<dbReference type="PANTHER" id="PTHR43592">
    <property type="entry name" value="CAAX AMINO TERMINAL PROTEASE"/>
    <property type="match status" value="1"/>
</dbReference>
<keyword evidence="4" id="KW-1185">Reference proteome</keyword>
<evidence type="ECO:0000259" key="2">
    <source>
        <dbReference type="Pfam" id="PF02517"/>
    </source>
</evidence>
<dbReference type="Pfam" id="PF02517">
    <property type="entry name" value="Rce1-like"/>
    <property type="match status" value="1"/>
</dbReference>
<feature type="domain" description="CAAX prenyl protease 2/Lysostaphin resistance protein A-like" evidence="2">
    <location>
        <begin position="202"/>
        <end position="289"/>
    </location>
</feature>
<keyword evidence="1" id="KW-1133">Transmembrane helix</keyword>
<evidence type="ECO:0000256" key="1">
    <source>
        <dbReference type="SAM" id="Phobius"/>
    </source>
</evidence>